<feature type="region of interest" description="Disordered" evidence="3">
    <location>
        <begin position="2482"/>
        <end position="2503"/>
    </location>
</feature>
<feature type="compositionally biased region" description="Low complexity" evidence="3">
    <location>
        <begin position="4788"/>
        <end position="4798"/>
    </location>
</feature>
<feature type="region of interest" description="Disordered" evidence="3">
    <location>
        <begin position="1484"/>
        <end position="1515"/>
    </location>
</feature>
<dbReference type="Pfam" id="PF00653">
    <property type="entry name" value="BIR"/>
    <property type="match status" value="1"/>
</dbReference>
<dbReference type="PROSITE" id="PS50143">
    <property type="entry name" value="BIR_REPEAT_2"/>
    <property type="match status" value="1"/>
</dbReference>
<dbReference type="PANTHER" id="PTHR46116:SF39">
    <property type="entry name" value="BACULOVIRAL IAP REPEAT-CONTAINING PROTEIN 6"/>
    <property type="match status" value="1"/>
</dbReference>
<feature type="region of interest" description="Disordered" evidence="3">
    <location>
        <begin position="5041"/>
        <end position="5061"/>
    </location>
</feature>
<reference evidence="6" key="2">
    <citation type="submission" date="2020-10" db="UniProtKB">
        <authorList>
            <consortium name="WormBaseParasite"/>
        </authorList>
    </citation>
    <scope>IDENTIFICATION</scope>
</reference>
<evidence type="ECO:0000256" key="1">
    <source>
        <dbReference type="ARBA" id="ARBA00022679"/>
    </source>
</evidence>
<dbReference type="PANTHER" id="PTHR46116">
    <property type="entry name" value="(E3-INDEPENDENT) E2 UBIQUITIN-CONJUGATING ENZYME"/>
    <property type="match status" value="1"/>
</dbReference>
<keyword evidence="1" id="KW-0808">Transferase</keyword>
<feature type="region of interest" description="Disordered" evidence="3">
    <location>
        <begin position="886"/>
        <end position="919"/>
    </location>
</feature>
<evidence type="ECO:0000259" key="4">
    <source>
        <dbReference type="PROSITE" id="PS50127"/>
    </source>
</evidence>
<feature type="compositionally biased region" description="Basic residues" evidence="3">
    <location>
        <begin position="1106"/>
        <end position="1115"/>
    </location>
</feature>
<evidence type="ECO:0000313" key="5">
    <source>
        <dbReference type="Proteomes" id="UP000492821"/>
    </source>
</evidence>
<dbReference type="InterPro" id="IPR001370">
    <property type="entry name" value="BIR_rpt"/>
</dbReference>
<feature type="region of interest" description="Disordered" evidence="3">
    <location>
        <begin position="2302"/>
        <end position="2341"/>
    </location>
</feature>
<dbReference type="CDD" id="cd00022">
    <property type="entry name" value="BIR"/>
    <property type="match status" value="1"/>
</dbReference>
<feature type="domain" description="UBC core" evidence="4">
    <location>
        <begin position="5187"/>
        <end position="5354"/>
    </location>
</feature>
<feature type="compositionally biased region" description="Polar residues" evidence="3">
    <location>
        <begin position="5452"/>
        <end position="5465"/>
    </location>
</feature>
<dbReference type="GO" id="GO:0043066">
    <property type="term" value="P:negative regulation of apoptotic process"/>
    <property type="evidence" value="ECO:0007669"/>
    <property type="project" value="TreeGrafter"/>
</dbReference>
<dbReference type="GO" id="GO:0004869">
    <property type="term" value="F:cysteine-type endopeptidase inhibitor activity"/>
    <property type="evidence" value="ECO:0007669"/>
    <property type="project" value="TreeGrafter"/>
</dbReference>
<dbReference type="FunFam" id="3.10.110.10:FF:000014">
    <property type="entry name" value="Baculoviral IAP repeat-containing protein 6"/>
    <property type="match status" value="1"/>
</dbReference>
<organism evidence="5 6">
    <name type="scientific">Panagrellus redivivus</name>
    <name type="common">Microworm</name>
    <dbReference type="NCBI Taxonomy" id="6233"/>
    <lineage>
        <taxon>Eukaryota</taxon>
        <taxon>Metazoa</taxon>
        <taxon>Ecdysozoa</taxon>
        <taxon>Nematoda</taxon>
        <taxon>Chromadorea</taxon>
        <taxon>Rhabditida</taxon>
        <taxon>Tylenchina</taxon>
        <taxon>Panagrolaimomorpha</taxon>
        <taxon>Panagrolaimoidea</taxon>
        <taxon>Panagrolaimidae</taxon>
        <taxon>Panagrellus</taxon>
    </lineage>
</organism>
<reference evidence="5" key="1">
    <citation type="journal article" date="2013" name="Genetics">
        <title>The draft genome and transcriptome of Panagrellus redivivus are shaped by the harsh demands of a free-living lifestyle.</title>
        <authorList>
            <person name="Srinivasan J."/>
            <person name="Dillman A.R."/>
            <person name="Macchietto M.G."/>
            <person name="Heikkinen L."/>
            <person name="Lakso M."/>
            <person name="Fracchia K.M."/>
            <person name="Antoshechkin I."/>
            <person name="Mortazavi A."/>
            <person name="Wong G."/>
            <person name="Sternberg P.W."/>
        </authorList>
    </citation>
    <scope>NUCLEOTIDE SEQUENCE [LARGE SCALE GENOMIC DNA]</scope>
    <source>
        <strain evidence="5">MT8872</strain>
    </source>
</reference>
<feature type="region of interest" description="Disordered" evidence="3">
    <location>
        <begin position="1090"/>
        <end position="1120"/>
    </location>
</feature>
<dbReference type="SMART" id="SM00212">
    <property type="entry name" value="UBCc"/>
    <property type="match status" value="1"/>
</dbReference>
<dbReference type="Gene3D" id="1.10.1170.10">
    <property type="entry name" value="Inhibitor Of Apoptosis Protein (2mihbC-IAP-1), Chain A"/>
    <property type="match status" value="1"/>
</dbReference>
<dbReference type="InterPro" id="IPR016135">
    <property type="entry name" value="UBQ-conjugating_enzyme/RWD"/>
</dbReference>
<dbReference type="InterPro" id="IPR000608">
    <property type="entry name" value="UBC"/>
</dbReference>
<sequence length="5489" mass="607364">MTEEQMVVDAAGGPEDAIPWVRLVKTQALGIDVASFVYHESSGSFLLFSNEGKPYQLPADSDELVPFEGQIDASQTYHLRYAPARHSIVYHCGNRLLVRRDQSGTILLNSAFSTDAPIPARAGRFELPIQEALEWQKFFKLKGKAYLDLECPPITMIVSLVEKDFIARGNGPKPRSLLIVLPEVRTSLNVLAIYAAKMKKENTSEYPLFPLIHWLIERIRWSIDANRPYHTIPVDAGMPTPTSSRAIETMKNDANMVDVNSMNSEAARVLTFKKWPHMNFKYALPYRMAETGFFYQPNSSGNDRVVCFSCSISLVMWDPNDEPLQEHERHHSNHCRFMDECYNDNVPLDVTSAILPAIDLPYTPQHNSRVVSSTFNVSAEFHASCMCEPFSNYIQICVVHLDSAPLVAHKLRIPLAADFMKSFPDVINNDYPVMRRKGIKVTAMAVAGKERDQKIDDSDAECELFIGVDVHPLFVNHKAGFDDWIPFVLVYRISRHLERVTDDDTDNHRVDASSITGADRRFLSSWQASDPFMGLEAEWSSKFEENPPEDYWSSDDIIDDYDFSPTAPMPKPFTGSKKVPSKARHEEPSPTVELSYDPFVLRHSLLRAVNLSKAGSDDVVPSYIDSLTVSDVDNGLVCAVLKPHVADKPTRIVHFERHFQVNPLSLRTYAVPSPVLKTVILPVDHFVSARVVQMGVPGSFGTNVSIGSTIFLTSDNTLSLFDPVSDSTIVIAKDATNFAVDEKQNVVYTDLANNLKTAVIAAPLAGIQRSKFDELAISMVASITEPQSNSNIADVAEAFKDHPSTGEVLELLRNLDVSKEITAETLSKLHSLIQSETVLYATHISKGLTARTAIAANESFLQHHLGFQMAAPPHWIEVAQNVENQQVPGTSSAETSTSVPAAAAASASARPKDASVVRDESRLKPTRQWRFFPDKEPSRRAYVFEMAILPGMPLAHFNFKFGFQSAKHGCPDAQFSIFRRWKHQTRSVPISSDVVRLVPYCDNPALLDNQCDRILDPVQLRNHLDPSGTSSTIQISTSFILEALARNMETLEEGWFTRPVTLYLLVETSQKASLHQQINARTHMLANVVKNRNKGDKATRSSKSNPSKKKSHYARKAITMKPQTASSYASGFSKLGSSVVNRSYAKRKDAFRNKAPDTPPAAPSTHLDYAKLSPGTIDEFSVTLFRATTTEPHSQLQRLLLQKDPIVQTRLVDIALRKTIVGTTVDEIYGSQLRALDVLLWVSTNWRSHCSSANTASTSTTARVVHDFLKYIIQEYPSFYTAAFARASRSVSQKWSTLFGQIIRILVHQDSQNVEGALSKIVEDFANSIYSDLTKISKSAGLHWFLSTVFATVYSLTHMSREGDQIKAVDILQTRCVEVVQQIGLVFQSKWSESIHFSLSTQHGYNALAFELEYFDAPTQLMGYRYLTDNVPIDYDAMAVSCVARRCPGLPMSSSAPHALGSGLSASQQMNAHMQALQSFGHSSFQSKFGSTSNPNRNAPPAPPTGDNSPDGDVTLISGKLFPHESYETMPVLEMLNVNMNEDWQTRRNNWSSICGSHDEWFDMLDIKGPIDKSRTTNVSANSVDVAERYSWKRFPVGADLMSGLLEVEPLGFTVSTNCDHAKLFNPDTDAYVPFETIVDFPVNTLAPEVKRFLDVSVPTTSVIFEEDFEVGTNFARDLLYGFLPPADYVLCFERVTAHSKRIVTLDFGGPTLITDFLLPPCEYVKEVIVDGFWSDRQQRVRLGYSNSIGYKSLIVSGLSPGVIVQKIQLTYSMRRSANIKMRVPIGRFWGTKWLIGAESELAHLTAKPSVFTSMSISSPPKPYPDNVSLPADARSSLTSVLEFYCEDVRSRYTILSGELRAMVADDSAASSQLRDVYREVTVLRYQWNTAYRILERLREAAPGSAENSPVVLGYDALPFRSLSTLSLEHLKTLGEYMTTALSQLSNVVDLRDATREVTGQTLTQAHPSAVDQLPPALRPDVGSRPRIGRLLSAPLTLNTALDLFDRYCSKSIPNLQASTTAYIFKAGVFTEWWGDFFPLVLRKYFDADDYNTMDTDVFQLLSVLCAHSVKHGHLQQVVMEKLFNFVVDVSTEILAEAQAKNAEDDVDPPKTSPLLSWTLQLMSTAFDVVSSNKRKTDRWSFLSGTFTHNNANNWAPSANSSPASSSGLSSGTVMDNLVKYLDVEDALEHGPENAPSFVDFPPGHPAWKNMASYNKPPPIISSGSAHALYEKYRECFGCDDFFAELDKPHFIARRLEILQYRLQYLYTLIRAETSPDRPIPPVPSTKDYRAALAQLQSVGEASGFSKSPSSASSQATTTTTLSPVMTGTSSSSPVQPTEELSKSRMMIVPLHNLQSRIRVRQYSARLKISESLCLNVVKSLLELILCENSSTIVPLNSQLIALKVISKVCLHGAMVPISLTAALGDHLPKLIFKLIENNYVNDWMRHALLMLLIDLTDGEMRTLGRSTSKSDTESTLLSNLNAIKEKKDEEGEDTDDLGVERKRHKLDTDVEASEDNSILGPDITIDQDMDMEDVTSPETATPSVDPPGAVKSETAIACGVGDIAYAFEPETSEFVTFANFDKPDPDLLDDYILRAALATIIGAQIEDPDMFKTTFYPAEAEKTRIAVCLQYCYRLARMYIDRGDPPSLLWHYFDDAFACELAHYRASSNFTLYVNLWESLGLEYSRAAHLVPIEPGTTAATASYFVSFLDAYMTPERIAASRQNRVELKKDISLDGLEFRWQQAVTEAKYYTRLDGIRAIAKNQNMPRNQLMKLNHHVTRMRHKLLELTAIAIDGSGSKMCSADVDQLKSIDQKLCDASTPSDPKALLDKEFASLDKVLKIQSKFIFIRAVWPQLEESTKSLKPFSEQTLVERSASTFKAPSPLSEAPQPVQNGSDPAQPLDTAELKCALDSLYSELHLAGRMRIYNTAVHLQFASEIGVAIAECIQVQPQDTCAEHFVSASLGYRAGLDTRNTEHMRQALSRNVLYNFVPHCPTPKRSSSDEAQSNTGLGGSVQAIVAVVDEYLRGLTRTNPTREVNDLLLVYLEFVAYVDCAINAYTSNKSFSLDSGTFTPPAISTAALAALLNYVVASDEVPEFLWQETLIAVNRSLAPESAQITEFANAINLEQMLVRFFSASRHTYGLASSFGPTVLDQFGILMQRLMSRAPTNVAFFNLFIDLLNKMLKCADDRPAGLGDLPIDSLFVAVQAVAQNVSKLPSRDACDVEKIALLLYRVLIVVKESFPSTDALLRTGIRFSSNPLNTNQLTYSNVVFGQFVTSPQEIVPLNKGTGTESKQTTPEYIAKLPILKIPSATKSAGSQETYANRRSKLSKSGPPFAIDPMDEYYMDNNLMANFEGLRPFSNDPVLERNTRDRGEGLFVLLIRFVEACSFLGPIWTLVIERYPDAIASIITVLGDCESAVDALSDVPTDTWKVATLADHLMYALLNVSNKVGESTPNAKTLIKLLIDGMFVKFPHRQVYQTKSPTACSHPLVYALLTMCDSTARQGLFVQLDGHKYAAECLTKTINLVAQHWPPKMSLFKMGTHQNNLANEINGITPTQFDVRALPNKMINGTRVYNFSPSCRVVGTPPMGNTGSLMNVLHDPVPQRRTKYINYAYTFQPNEVWMSFTVTLPVPAMLQEVQVRFHQTNSPSAVQIELSTDAIHYTLYGGQIGSSGLPNVGIDISLHKAPVGSIRFHMRRPHSQVAQINLHQILIYCTSTAPASHTIHDQALEQWLSVFDKLQPHDIPLSQYAPKLSQSMILLYLRLPPEHRIYNMLRDVIGNMDLLQKPSDSNFIQLLVRHVINGGRLSNGPPPVSTAELLFDFCTPSDEVTPQRGLHHTRQLLYGIEQLMEASESDNAPAEYDDSSFAIFLWAAACALWQNVSEAALSKDISEMALKFGQSIGTRLWNSITTPLGSEPRHRQYFRQSQAWLLCAISRCNSRISVEILAMIDSFAVANPGGNHSSLVYDAIGRVFASRDAATCLVASATWIDAMNAAKSFAAVAGSVDPALILPEQLERLLPIVNMLASLSEVDVIVRWLEEKSNPNTPDNGHYLECLVKALASNIRLRGSRVHVNTMVQIEQAVMRLVQNCVSVSNQLRSVVARTLSDLLKDDRLSCMGRLDGSFMQFLAKVILSDEIAIVKIANIQNLETPTEWFQDRINHPVYGCCSTDRVFRVSVYTVMRDLIPLKYTAAAAPTKPKRAVQSFYDDMPGAYETGFPGYVKVSRRANQTDPVVTELEDGVALELHSATHPQVARMMVIESSRREYTMKMNVPLRTLVYRKYSDPNTFETANGHAAVPLNLNVVDFIQPPFQDDVVPSKELTMLQHFALVGGFQNLARFFPMTDHFGNIRTAYNILLQKQVDATRQQSDPSTGNGKSKALQTTNKKIKIQPKIAIHGLQSHAAQLHADISHVVSATQKLQQQFQQQLAQQQYQQFLSSSASQVQAMIAGQPVELSVLEPSTILSYQNADDAMPSSSAVLVSGGPGGSMGGGGDSPFQVLELPVSISSMPYSFGSGNPPSSATLSATLNALAANVGGLIGYANAAGPSSTATKTPPTEPEVPAYTIYALSMFLRLEYYAISLVTLDRLQGKRVLQAAMGFMPDRVGIPNVGNFKPVLPKPTMPVVLPGVPDASGVPERKFGFSHQYFAGPYAGQKPGPGDSDTVPAQNSRNCATYKDSGNLDMLTVYPFTVLEKIWTVTSPSVIGQEASSTIRNDPETFGAVDIILLFVSRISNTKPRSGNAVMSKETRVIDRIFALTDQIDTLRDALASSSSSPPSKAPPGIFNPTTSAAPTSSSVPQAVIESMVPKTNAGAASSSAAFSAAAAASGNGGSSSGSQDDYWAKGTGFGSGTTQAQWNLSDHVQKKRLKEEAVTCMLNTISGFLAPSFQAENPVNVSIAEIGLVLADDPNQFQTNLHHEPLPEDQQFVLPFEVLFKITNSCLLPIVQQNLANDSILDICKNLSVVEACLWFVMTLASLRPLEATPEQLVSMGYPADANPDFLVNLLREEFRGDCVLTQMRRMCRQVKICLSAVDKRKLRLTKDEGTSSEPPAPPPPVSDEESYLKMEIEVSDEAPPSEETLTDERQDQSMEDLYEMLQRTVNAVEQRLATAGVLTDNNSMEVDKANTDALVAAADGLANEELYMSQMKPLQYDSLSFIDPKDARSLLIPHHYASQFVSNLQMGNPKRMRRLAQEAITLSNSLPLSASSSVFLRACEERLDVFKVLITGPEGTPYANGCFEFDAYFPPDYPSSPLQITLQTTGNNTVRFNPNLYNDGKVCLSVLNTWHGRPEERWNGETSSFLQVLVSIQSLILVSDPYFNEPGYERSRNTPNGQRASRDYDANIRAMTVRWAMLENLRHPPKAFEDVVRRHFWMKRDEIFLQIQLWMDEMQAVIDGTPEQADRAIRAALTNLKRSAEQIAELFFTMQPPSGLEGVISKHYPNMIAQANNTAEGEANASTSTATLPTPVPTADDEDIADDEPIPSSSKS</sequence>
<name>A0A7E4VTD5_PANRE</name>
<dbReference type="SMART" id="SM00238">
    <property type="entry name" value="BIR"/>
    <property type="match status" value="1"/>
</dbReference>
<dbReference type="PROSITE" id="PS50127">
    <property type="entry name" value="UBC_2"/>
    <property type="match status" value="1"/>
</dbReference>
<dbReference type="Pfam" id="PF00179">
    <property type="entry name" value="UQ_con"/>
    <property type="match status" value="1"/>
</dbReference>
<feature type="compositionally biased region" description="Acidic residues" evidence="3">
    <location>
        <begin position="5472"/>
        <end position="5482"/>
    </location>
</feature>
<feature type="region of interest" description="Disordered" evidence="3">
    <location>
        <begin position="568"/>
        <end position="589"/>
    </location>
</feature>
<evidence type="ECO:0000256" key="2">
    <source>
        <dbReference type="ARBA" id="ARBA00022786"/>
    </source>
</evidence>
<dbReference type="GO" id="GO:0016740">
    <property type="term" value="F:transferase activity"/>
    <property type="evidence" value="ECO:0007669"/>
    <property type="project" value="UniProtKB-KW"/>
</dbReference>
<dbReference type="SUPFAM" id="SSF54495">
    <property type="entry name" value="UBC-like"/>
    <property type="match status" value="1"/>
</dbReference>
<evidence type="ECO:0000313" key="6">
    <source>
        <dbReference type="WBParaSite" id="Pan_g3203.t1"/>
    </source>
</evidence>
<dbReference type="CDD" id="cd23810">
    <property type="entry name" value="UBCc_BIRC6"/>
    <property type="match status" value="1"/>
</dbReference>
<feature type="compositionally biased region" description="Basic and acidic residues" evidence="3">
    <location>
        <begin position="910"/>
        <end position="919"/>
    </location>
</feature>
<protein>
    <submittedName>
        <fullName evidence="6">UBC core domain-containing protein</fullName>
    </submittedName>
</protein>
<feature type="region of interest" description="Disordered" evidence="3">
    <location>
        <begin position="4769"/>
        <end position="4798"/>
    </location>
</feature>
<evidence type="ECO:0000256" key="3">
    <source>
        <dbReference type="SAM" id="MobiDB-lite"/>
    </source>
</evidence>
<dbReference type="Proteomes" id="UP000492821">
    <property type="component" value="Unassembled WGS sequence"/>
</dbReference>
<dbReference type="SUPFAM" id="SSF57924">
    <property type="entry name" value="Inhibitor of apoptosis (IAP) repeat"/>
    <property type="match status" value="1"/>
</dbReference>
<feature type="compositionally biased region" description="Low complexity" evidence="3">
    <location>
        <begin position="2302"/>
        <end position="2323"/>
    </location>
</feature>
<feature type="region of interest" description="Disordered" evidence="3">
    <location>
        <begin position="5452"/>
        <end position="5489"/>
    </location>
</feature>
<dbReference type="GO" id="GO:0005634">
    <property type="term" value="C:nucleus"/>
    <property type="evidence" value="ECO:0007669"/>
    <property type="project" value="TreeGrafter"/>
</dbReference>
<accession>A0A7E4VTD5</accession>
<feature type="compositionally biased region" description="Polar residues" evidence="3">
    <location>
        <begin position="2324"/>
        <end position="2336"/>
    </location>
</feature>
<keyword evidence="2" id="KW-0833">Ubl conjugation pathway</keyword>
<dbReference type="WBParaSite" id="Pan_g3203.t1">
    <property type="protein sequence ID" value="Pan_g3203.t1"/>
    <property type="gene ID" value="Pan_g3203"/>
</dbReference>
<feature type="compositionally biased region" description="Polar residues" evidence="3">
    <location>
        <begin position="1484"/>
        <end position="1493"/>
    </location>
</feature>
<dbReference type="Gene3D" id="3.10.110.10">
    <property type="entry name" value="Ubiquitin Conjugating Enzyme"/>
    <property type="match status" value="1"/>
</dbReference>
<feature type="compositionally biased region" description="Low complexity" evidence="3">
    <location>
        <begin position="890"/>
        <end position="909"/>
    </location>
</feature>
<keyword evidence="5" id="KW-1185">Reference proteome</keyword>
<proteinExistence type="predicted"/>
<feature type="region of interest" description="Disordered" evidence="3">
    <location>
        <begin position="2878"/>
        <end position="2901"/>
    </location>
</feature>